<evidence type="ECO:0000256" key="1">
    <source>
        <dbReference type="SAM" id="MobiDB-lite"/>
    </source>
</evidence>
<comment type="caution">
    <text evidence="2">The sequence shown here is derived from an EMBL/GenBank/DDBJ whole genome shotgun (WGS) entry which is preliminary data.</text>
</comment>
<dbReference type="Proteomes" id="UP000248806">
    <property type="component" value="Unassembled WGS sequence"/>
</dbReference>
<protein>
    <submittedName>
        <fullName evidence="2">Uncharacterized protein</fullName>
    </submittedName>
</protein>
<dbReference type="EMBL" id="QKUF01000002">
    <property type="protein sequence ID" value="PZW34481.1"/>
    <property type="molecule type" value="Genomic_DNA"/>
</dbReference>
<proteinExistence type="predicted"/>
<feature type="region of interest" description="Disordered" evidence="1">
    <location>
        <begin position="163"/>
        <end position="193"/>
    </location>
</feature>
<gene>
    <name evidence="2" type="ORF">EI42_01318</name>
</gene>
<reference evidence="2 3" key="1">
    <citation type="submission" date="2018-06" db="EMBL/GenBank/DDBJ databases">
        <title>Genomic Encyclopedia of Archaeal and Bacterial Type Strains, Phase II (KMG-II): from individual species to whole genera.</title>
        <authorList>
            <person name="Goeker M."/>
        </authorList>
    </citation>
    <scope>NUCLEOTIDE SEQUENCE [LARGE SCALE GENOMIC DNA]</scope>
    <source>
        <strain evidence="2 3">ATCC BAA-1881</strain>
    </source>
</reference>
<sequence>MIRSVQQRLFLSIALYSSVPFGASFFRNMSIACLSPAALSYIGAWALYDRCIHLARRWHEYGPGRSCLPGDAASAPLETNGRCCRSGFCGRLSACMSLKTQKNEAILCICSRCCNREVIPAFIVEPCIYREAHLKDGKEKRRSVEYAPFVVMVEIVIEMPLSRGNTSSGSGKSEKSLPVLSSGNESNHAEIAM</sequence>
<keyword evidence="3" id="KW-1185">Reference proteome</keyword>
<evidence type="ECO:0000313" key="2">
    <source>
        <dbReference type="EMBL" id="PZW34481.1"/>
    </source>
</evidence>
<evidence type="ECO:0000313" key="3">
    <source>
        <dbReference type="Proteomes" id="UP000248806"/>
    </source>
</evidence>
<organism evidence="2 3">
    <name type="scientific">Thermosporothrix hazakensis</name>
    <dbReference type="NCBI Taxonomy" id="644383"/>
    <lineage>
        <taxon>Bacteria</taxon>
        <taxon>Bacillati</taxon>
        <taxon>Chloroflexota</taxon>
        <taxon>Ktedonobacteria</taxon>
        <taxon>Ktedonobacterales</taxon>
        <taxon>Thermosporotrichaceae</taxon>
        <taxon>Thermosporothrix</taxon>
    </lineage>
</organism>
<accession>A0A326UB98</accession>
<dbReference type="AlphaFoldDB" id="A0A326UB98"/>
<name>A0A326UB98_THEHA</name>